<dbReference type="InterPro" id="IPR008279">
    <property type="entry name" value="PEP-util_enz_mobile_dom"/>
</dbReference>
<dbReference type="Gene3D" id="3.30.470.20">
    <property type="entry name" value="ATP-grasp fold, B domain"/>
    <property type="match status" value="1"/>
</dbReference>
<keyword evidence="4" id="KW-1185">Reference proteome</keyword>
<evidence type="ECO:0000259" key="2">
    <source>
        <dbReference type="Pfam" id="PF01326"/>
    </source>
</evidence>
<dbReference type="SUPFAM" id="SSF56059">
    <property type="entry name" value="Glutathione synthetase ATP-binding domain-like"/>
    <property type="match status" value="1"/>
</dbReference>
<dbReference type="AlphaFoldDB" id="A0AA37SRZ3"/>
<name>A0AA37SRZ3_9BACT</name>
<accession>A0AA37SRZ3</accession>
<feature type="domain" description="PEP-utilising enzyme mobile" evidence="1">
    <location>
        <begin position="756"/>
        <end position="825"/>
    </location>
</feature>
<dbReference type="SUPFAM" id="SSF52009">
    <property type="entry name" value="Phosphohistidine domain"/>
    <property type="match status" value="1"/>
</dbReference>
<sequence>MNKYLIFEGDDIGGKAEQLVFLSEQGFQVPTLKVIPAEAKDKVDEQKDFILGQLDKDCTYFSVRSSAVGEDGAEFSFAGQFDSFLYVRKSEMIEKIHAVYASAESDRIKFYRKQNKIEGEIKMGVIIQEMVNAEVSGVMFGVNPVSQIEGEMLISSVYGLGEGLVSGELNADNYFIKDGNIDREEIANKTQQIVLDDEKGGTIIQATDPDKAKNSSLSKSQIDELVKTLTALNELYEFPQDVEWAYEKDQLYILQSRPITNLKVKEGTRIIWDNSNIIESYPGVTTPLTFSFIREMYRVVYEQFSGLLGIEEKVLKDNAEVYENMLGLLRGRVYYNLRSWYRALALLPGYQLNAGFMETMMGVKEKFELEDQYKGGKTRARFRILGTVFKMIKTFRRLPRQRDEFLAFLDKTVKEYQAIDFDECAPEQLMNHYKTFETILTEKWDPPLVNDFFAMIYFGVFQKLIGKWIGEDHPHLHNDLLAFSNDIISTQPMIQSLLLAKKILGNEKLKKQFEGSPQEAWEKIQGSEIHQEILEYLKKYGERCLGELKLETISYNQAPEKFVKILQSYIKNPKALEALENSQSEALKMEANKIVQEKLGGKFFKKRIFNYFMKKTRELVSNRENLRFERTRGFGIVRQIFSSMGVQFESRGLIHHYRDIFYLTKEEIFDFIKGTAVSLNLQENIDLRKKEYAVYREDEYVPERIVTYGSANENLEFTGKQLEAGDGDLTGIACCPGIVKTEVCVVHSPEQIDDLQGRIMVTSSTDPGWVSLFPSAAGILVERGSLLSHSAIVARELGIPCIVAIDGLLQRLKTGDYVEMDGSTGVIKIGKNE</sequence>
<protein>
    <submittedName>
        <fullName evidence="3">Phosphoenolpyruvate synthase</fullName>
    </submittedName>
</protein>
<evidence type="ECO:0000259" key="1">
    <source>
        <dbReference type="Pfam" id="PF00391"/>
    </source>
</evidence>
<reference evidence="3" key="2">
    <citation type="submission" date="2023-01" db="EMBL/GenBank/DDBJ databases">
        <title>Draft genome sequence of Portibacter lacus strain NBRC 108769.</title>
        <authorList>
            <person name="Sun Q."/>
            <person name="Mori K."/>
        </authorList>
    </citation>
    <scope>NUCLEOTIDE SEQUENCE</scope>
    <source>
        <strain evidence="3">NBRC 108769</strain>
    </source>
</reference>
<dbReference type="InterPro" id="IPR051549">
    <property type="entry name" value="PEP_Utilizing_Enz"/>
</dbReference>
<reference evidence="3" key="1">
    <citation type="journal article" date="2014" name="Int. J. Syst. Evol. Microbiol.">
        <title>Complete genome sequence of Corynebacterium casei LMG S-19264T (=DSM 44701T), isolated from a smear-ripened cheese.</title>
        <authorList>
            <consortium name="US DOE Joint Genome Institute (JGI-PGF)"/>
            <person name="Walter F."/>
            <person name="Albersmeier A."/>
            <person name="Kalinowski J."/>
            <person name="Ruckert C."/>
        </authorList>
    </citation>
    <scope>NUCLEOTIDE SEQUENCE</scope>
    <source>
        <strain evidence="3">NBRC 108769</strain>
    </source>
</reference>
<dbReference type="Gene3D" id="3.30.1490.20">
    <property type="entry name" value="ATP-grasp fold, A domain"/>
    <property type="match status" value="1"/>
</dbReference>
<gene>
    <name evidence="3" type="ORF">GCM10007940_32860</name>
</gene>
<dbReference type="RefSeq" id="WP_235294207.1">
    <property type="nucleotide sequence ID" value="NZ_BSOH01000021.1"/>
</dbReference>
<proteinExistence type="predicted"/>
<dbReference type="PANTHER" id="PTHR43615:SF1">
    <property type="entry name" value="PPDK_N DOMAIN-CONTAINING PROTEIN"/>
    <property type="match status" value="1"/>
</dbReference>
<dbReference type="EMBL" id="BSOH01000021">
    <property type="protein sequence ID" value="GLR18670.1"/>
    <property type="molecule type" value="Genomic_DNA"/>
</dbReference>
<dbReference type="PANTHER" id="PTHR43615">
    <property type="entry name" value="PHOSPHOENOLPYRUVATE SYNTHASE-RELATED"/>
    <property type="match status" value="1"/>
</dbReference>
<dbReference type="InterPro" id="IPR036637">
    <property type="entry name" value="Phosphohistidine_dom_sf"/>
</dbReference>
<comment type="caution">
    <text evidence="3">The sequence shown here is derived from an EMBL/GenBank/DDBJ whole genome shotgun (WGS) entry which is preliminary data.</text>
</comment>
<dbReference type="Pfam" id="PF01326">
    <property type="entry name" value="PPDK_N"/>
    <property type="match status" value="1"/>
</dbReference>
<evidence type="ECO:0000313" key="3">
    <source>
        <dbReference type="EMBL" id="GLR18670.1"/>
    </source>
</evidence>
<organism evidence="3 4">
    <name type="scientific">Portibacter lacus</name>
    <dbReference type="NCBI Taxonomy" id="1099794"/>
    <lineage>
        <taxon>Bacteria</taxon>
        <taxon>Pseudomonadati</taxon>
        <taxon>Bacteroidota</taxon>
        <taxon>Saprospiria</taxon>
        <taxon>Saprospirales</taxon>
        <taxon>Haliscomenobacteraceae</taxon>
        <taxon>Portibacter</taxon>
    </lineage>
</organism>
<dbReference type="Proteomes" id="UP001156666">
    <property type="component" value="Unassembled WGS sequence"/>
</dbReference>
<dbReference type="Pfam" id="PF00391">
    <property type="entry name" value="PEP-utilizers"/>
    <property type="match status" value="1"/>
</dbReference>
<dbReference type="InterPro" id="IPR002192">
    <property type="entry name" value="PPDK_AMP/ATP-bd"/>
</dbReference>
<dbReference type="InterPro" id="IPR013815">
    <property type="entry name" value="ATP_grasp_subdomain_1"/>
</dbReference>
<evidence type="ECO:0000313" key="4">
    <source>
        <dbReference type="Proteomes" id="UP001156666"/>
    </source>
</evidence>
<dbReference type="Gene3D" id="3.50.30.10">
    <property type="entry name" value="Phosphohistidine domain"/>
    <property type="match status" value="1"/>
</dbReference>
<dbReference type="GO" id="GO:0016301">
    <property type="term" value="F:kinase activity"/>
    <property type="evidence" value="ECO:0007669"/>
    <property type="project" value="InterPro"/>
</dbReference>
<dbReference type="GO" id="GO:0005524">
    <property type="term" value="F:ATP binding"/>
    <property type="evidence" value="ECO:0007669"/>
    <property type="project" value="InterPro"/>
</dbReference>
<feature type="domain" description="Pyruvate phosphate dikinase AMP/ATP-binding" evidence="2">
    <location>
        <begin position="35"/>
        <end position="270"/>
    </location>
</feature>